<feature type="transmembrane region" description="Helical" evidence="1">
    <location>
        <begin position="24"/>
        <end position="41"/>
    </location>
</feature>
<feature type="transmembrane region" description="Helical" evidence="1">
    <location>
        <begin position="133"/>
        <end position="150"/>
    </location>
</feature>
<keyword evidence="1" id="KW-0812">Transmembrane</keyword>
<sequence length="195" mass="19753">MSAAVEASTRSTAPESGVTRPVRLVRVAVLLIVGMAIAFSAPMHEQLSFNLGLVAAGLGGIGVAHLVEWFSLRGGARTPVPLLLGVVALGAALALPFTTAPIGFALVVAAWALISGLLEFIGAAVRPGTRQDATLLGSTGVLLALLVLFVREDQVAIIGFFGAYALLVGVFLGISAFDTRRSSAPAAADAAPVAP</sequence>
<protein>
    <recommendedName>
        <fullName evidence="4">DUF308 domain-containing protein</fullName>
    </recommendedName>
</protein>
<keyword evidence="3" id="KW-1185">Reference proteome</keyword>
<organism evidence="2 3">
    <name type="scientific">Leucobacter luti</name>
    <dbReference type="NCBI Taxonomy" id="340320"/>
    <lineage>
        <taxon>Bacteria</taxon>
        <taxon>Bacillati</taxon>
        <taxon>Actinomycetota</taxon>
        <taxon>Actinomycetes</taxon>
        <taxon>Micrococcales</taxon>
        <taxon>Microbacteriaceae</taxon>
        <taxon>Leucobacter</taxon>
    </lineage>
</organism>
<evidence type="ECO:0000313" key="2">
    <source>
        <dbReference type="EMBL" id="RZT66955.1"/>
    </source>
</evidence>
<gene>
    <name evidence="2" type="ORF">EV139_1082</name>
</gene>
<proteinExistence type="predicted"/>
<keyword evidence="1" id="KW-1133">Transmembrane helix</keyword>
<name>A0A4Q7U0T1_9MICO</name>
<dbReference type="AlphaFoldDB" id="A0A4Q7U0T1"/>
<dbReference type="Proteomes" id="UP000291832">
    <property type="component" value="Unassembled WGS sequence"/>
</dbReference>
<evidence type="ECO:0000313" key="3">
    <source>
        <dbReference type="Proteomes" id="UP000291832"/>
    </source>
</evidence>
<feature type="transmembrane region" description="Helical" evidence="1">
    <location>
        <begin position="79"/>
        <end position="97"/>
    </location>
</feature>
<reference evidence="2 3" key="1">
    <citation type="journal article" date="2015" name="Stand. Genomic Sci.">
        <title>Genomic Encyclopedia of Bacterial and Archaeal Type Strains, Phase III: the genomes of soil and plant-associated and newly described type strains.</title>
        <authorList>
            <person name="Whitman W.B."/>
            <person name="Woyke T."/>
            <person name="Klenk H.P."/>
            <person name="Zhou Y."/>
            <person name="Lilburn T.G."/>
            <person name="Beck B.J."/>
            <person name="De Vos P."/>
            <person name="Vandamme P."/>
            <person name="Eisen J.A."/>
            <person name="Garrity G."/>
            <person name="Hugenholtz P."/>
            <person name="Kyrpides N.C."/>
        </authorList>
    </citation>
    <scope>NUCLEOTIDE SEQUENCE [LARGE SCALE GENOMIC DNA]</scope>
    <source>
        <strain evidence="2 3">RF6</strain>
    </source>
</reference>
<feature type="transmembrane region" description="Helical" evidence="1">
    <location>
        <begin position="103"/>
        <end position="121"/>
    </location>
</feature>
<dbReference type="OrthoDB" id="4990983at2"/>
<dbReference type="RefSeq" id="WP_130453282.1">
    <property type="nucleotide sequence ID" value="NZ_QYAG01000001.1"/>
</dbReference>
<dbReference type="EMBL" id="SHKI01000003">
    <property type="protein sequence ID" value="RZT66955.1"/>
    <property type="molecule type" value="Genomic_DNA"/>
</dbReference>
<feature type="transmembrane region" description="Helical" evidence="1">
    <location>
        <begin position="156"/>
        <end position="177"/>
    </location>
</feature>
<evidence type="ECO:0008006" key="4">
    <source>
        <dbReference type="Google" id="ProtNLM"/>
    </source>
</evidence>
<accession>A0A4Q7U0T1</accession>
<feature type="transmembrane region" description="Helical" evidence="1">
    <location>
        <begin position="47"/>
        <end position="67"/>
    </location>
</feature>
<keyword evidence="1" id="KW-0472">Membrane</keyword>
<evidence type="ECO:0000256" key="1">
    <source>
        <dbReference type="SAM" id="Phobius"/>
    </source>
</evidence>
<comment type="caution">
    <text evidence="2">The sequence shown here is derived from an EMBL/GenBank/DDBJ whole genome shotgun (WGS) entry which is preliminary data.</text>
</comment>